<dbReference type="KEGG" id="llu:AKJ09_11171"/>
<sequence length="80" mass="9073">MGTKMKPGKALDEVVSELEQLADEIKVKLHLANMDAKSTWNEKLEPRLFEARKHAKEASDASRKSIEEAVEAFRTFSRSL</sequence>
<protein>
    <submittedName>
        <fullName evidence="1">Uncharacterized protein</fullName>
    </submittedName>
</protein>
<gene>
    <name evidence="1" type="ORF">AKJ09_11171</name>
</gene>
<organism evidence="1 2">
    <name type="scientific">Labilithrix luteola</name>
    <dbReference type="NCBI Taxonomy" id="1391654"/>
    <lineage>
        <taxon>Bacteria</taxon>
        <taxon>Pseudomonadati</taxon>
        <taxon>Myxococcota</taxon>
        <taxon>Polyangia</taxon>
        <taxon>Polyangiales</taxon>
        <taxon>Labilitrichaceae</taxon>
        <taxon>Labilithrix</taxon>
    </lineage>
</organism>
<name>A0A0K1QFK6_9BACT</name>
<evidence type="ECO:0000313" key="1">
    <source>
        <dbReference type="EMBL" id="AKV04508.1"/>
    </source>
</evidence>
<dbReference type="RefSeq" id="WP_146655111.1">
    <property type="nucleotide sequence ID" value="NZ_CP012333.1"/>
</dbReference>
<evidence type="ECO:0000313" key="2">
    <source>
        <dbReference type="Proteomes" id="UP000064967"/>
    </source>
</evidence>
<accession>A0A0K1QFK6</accession>
<dbReference type="AlphaFoldDB" id="A0A0K1QFK6"/>
<dbReference type="OrthoDB" id="5518467at2"/>
<dbReference type="EMBL" id="CP012333">
    <property type="protein sequence ID" value="AKV04508.1"/>
    <property type="molecule type" value="Genomic_DNA"/>
</dbReference>
<proteinExistence type="predicted"/>
<keyword evidence="2" id="KW-1185">Reference proteome</keyword>
<dbReference type="Proteomes" id="UP000064967">
    <property type="component" value="Chromosome"/>
</dbReference>
<reference evidence="1 2" key="1">
    <citation type="submission" date="2015-08" db="EMBL/GenBank/DDBJ databases">
        <authorList>
            <person name="Babu N.S."/>
            <person name="Beckwith C.J."/>
            <person name="Beseler K.G."/>
            <person name="Brison A."/>
            <person name="Carone J.V."/>
            <person name="Caskin T.P."/>
            <person name="Diamond M."/>
            <person name="Durham M.E."/>
            <person name="Foxe J.M."/>
            <person name="Go M."/>
            <person name="Henderson B.A."/>
            <person name="Jones I.B."/>
            <person name="McGettigan J.A."/>
            <person name="Micheletti S.J."/>
            <person name="Nasrallah M.E."/>
            <person name="Ortiz D."/>
            <person name="Piller C.R."/>
            <person name="Privatt S.R."/>
            <person name="Schneider S.L."/>
            <person name="Sharp S."/>
            <person name="Smith T.C."/>
            <person name="Stanton J.D."/>
            <person name="Ullery H.E."/>
            <person name="Wilson R.J."/>
            <person name="Serrano M.G."/>
            <person name="Buck G."/>
            <person name="Lee V."/>
            <person name="Wang Y."/>
            <person name="Carvalho R."/>
            <person name="Voegtly L."/>
            <person name="Shi R."/>
            <person name="Duckworth R."/>
            <person name="Johnson A."/>
            <person name="Loviza R."/>
            <person name="Walstead R."/>
            <person name="Shah Z."/>
            <person name="Kiflezghi M."/>
            <person name="Wade K."/>
            <person name="Ball S.L."/>
            <person name="Bradley K.W."/>
            <person name="Asai D.J."/>
            <person name="Bowman C.A."/>
            <person name="Russell D.A."/>
            <person name="Pope W.H."/>
            <person name="Jacobs-Sera D."/>
            <person name="Hendrix R.W."/>
            <person name="Hatfull G.F."/>
        </authorList>
    </citation>
    <scope>NUCLEOTIDE SEQUENCE [LARGE SCALE GENOMIC DNA]</scope>
    <source>
        <strain evidence="1 2">DSM 27648</strain>
    </source>
</reference>